<gene>
    <name evidence="1" type="ORF">F5876DRAFT_70608</name>
</gene>
<dbReference type="Proteomes" id="UP001163835">
    <property type="component" value="Unassembled WGS sequence"/>
</dbReference>
<proteinExistence type="predicted"/>
<evidence type="ECO:0000313" key="2">
    <source>
        <dbReference type="Proteomes" id="UP001163835"/>
    </source>
</evidence>
<organism evidence="1 2">
    <name type="scientific">Lentinula aff. lateritia</name>
    <dbReference type="NCBI Taxonomy" id="2804960"/>
    <lineage>
        <taxon>Eukaryota</taxon>
        <taxon>Fungi</taxon>
        <taxon>Dikarya</taxon>
        <taxon>Basidiomycota</taxon>
        <taxon>Agaricomycotina</taxon>
        <taxon>Agaricomycetes</taxon>
        <taxon>Agaricomycetidae</taxon>
        <taxon>Agaricales</taxon>
        <taxon>Marasmiineae</taxon>
        <taxon>Omphalotaceae</taxon>
        <taxon>Lentinula</taxon>
    </lineage>
</organism>
<protein>
    <submittedName>
        <fullName evidence="1">Uncharacterized protein</fullName>
    </submittedName>
</protein>
<name>A0ACC1TIB0_9AGAR</name>
<sequence length="287" mass="32878">MSAFPFPTILIDHLYKFTSVSIVPAILTRTEDLKKLAISLWTDEFEIDKVAHPVPSLSLYLLFVIYVPPSPKRTRGVTTRKSRVEVEIKFVLEVTETKAKRSPPLDPLHLGSQLPYLLYASRQTRKLYWNGNGIISMQYICQICKIDLLKANEDEQSLCDMLTTCACNLNIYLSTPTQWGRRSDEGNRESQVDAVGGIDEEAKGPEWEIVQEDRDVDVDLDIASPPRHQYQDLPRWPWNFQYHHLLELSSKALTLPSQSRPGFADRSHQGFPTWEREKGSTGEMEND</sequence>
<comment type="caution">
    <text evidence="1">The sequence shown here is derived from an EMBL/GenBank/DDBJ whole genome shotgun (WGS) entry which is preliminary data.</text>
</comment>
<reference evidence="1" key="1">
    <citation type="submission" date="2022-09" db="EMBL/GenBank/DDBJ databases">
        <title>A Global Phylogenomic Analysis of the Shiitake Genus Lentinula.</title>
        <authorList>
            <consortium name="DOE Joint Genome Institute"/>
            <person name="Sierra-Patev S."/>
            <person name="Min B."/>
            <person name="Naranjo-Ortiz M."/>
            <person name="Looney B."/>
            <person name="Konkel Z."/>
            <person name="Slot J.C."/>
            <person name="Sakamoto Y."/>
            <person name="Steenwyk J.L."/>
            <person name="Rokas A."/>
            <person name="Carro J."/>
            <person name="Camarero S."/>
            <person name="Ferreira P."/>
            <person name="Molpeceres G."/>
            <person name="Ruiz-Duenas F.J."/>
            <person name="Serrano A."/>
            <person name="Henrissat B."/>
            <person name="Drula E."/>
            <person name="Hughes K.W."/>
            <person name="Mata J.L."/>
            <person name="Ishikawa N.K."/>
            <person name="Vargas-Isla R."/>
            <person name="Ushijima S."/>
            <person name="Smith C.A."/>
            <person name="Ahrendt S."/>
            <person name="Andreopoulos W."/>
            <person name="He G."/>
            <person name="Labutti K."/>
            <person name="Lipzen A."/>
            <person name="Ng V."/>
            <person name="Riley R."/>
            <person name="Sandor L."/>
            <person name="Barry K."/>
            <person name="Martinez A.T."/>
            <person name="Xiao Y."/>
            <person name="Gibbons J.G."/>
            <person name="Terashima K."/>
            <person name="Grigoriev I.V."/>
            <person name="Hibbett D.S."/>
        </authorList>
    </citation>
    <scope>NUCLEOTIDE SEQUENCE</scope>
    <source>
        <strain evidence="1">TMI1499</strain>
    </source>
</reference>
<accession>A0ACC1TIB0</accession>
<dbReference type="EMBL" id="MU795986">
    <property type="protein sequence ID" value="KAJ3804470.1"/>
    <property type="molecule type" value="Genomic_DNA"/>
</dbReference>
<keyword evidence="2" id="KW-1185">Reference proteome</keyword>
<evidence type="ECO:0000313" key="1">
    <source>
        <dbReference type="EMBL" id="KAJ3804470.1"/>
    </source>
</evidence>